<name>A0ABT7TFX7_9MICO</name>
<accession>A0ABT7TFX7</accession>
<evidence type="ECO:0000313" key="1">
    <source>
        <dbReference type="EMBL" id="MDM7888450.1"/>
    </source>
</evidence>
<keyword evidence="2" id="KW-1185">Reference proteome</keyword>
<proteinExistence type="predicted"/>
<dbReference type="EMBL" id="JAUCMM010000004">
    <property type="protein sequence ID" value="MDM7888450.1"/>
    <property type="molecule type" value="Genomic_DNA"/>
</dbReference>
<comment type="caution">
    <text evidence="1">The sequence shown here is derived from an EMBL/GenBank/DDBJ whole genome shotgun (WGS) entry which is preliminary data.</text>
</comment>
<sequence length="86" mass="9194">MQEPRQQDALARALALGVLSDAALGDRLVVRARHGDGAQDALGTLTARTTDTVTIETRRGSREVRLADVVAAKPVPPPPPPRPRRP</sequence>
<dbReference type="RefSeq" id="WP_289470072.1">
    <property type="nucleotide sequence ID" value="NZ_JAUCMM010000004.1"/>
</dbReference>
<protein>
    <recommendedName>
        <fullName evidence="3">Ferrous iron transport protein A</fullName>
    </recommendedName>
</protein>
<evidence type="ECO:0000313" key="2">
    <source>
        <dbReference type="Proteomes" id="UP001235720"/>
    </source>
</evidence>
<dbReference type="Proteomes" id="UP001235720">
    <property type="component" value="Unassembled WGS sequence"/>
</dbReference>
<reference evidence="1 2" key="1">
    <citation type="submission" date="2023-06" db="EMBL/GenBank/DDBJ databases">
        <authorList>
            <person name="Feng G."/>
            <person name="Li J."/>
            <person name="Zhu H."/>
        </authorList>
    </citation>
    <scope>NUCLEOTIDE SEQUENCE [LARGE SCALE GENOMIC DNA]</scope>
    <source>
        <strain evidence="1 2">RHCJP20</strain>
    </source>
</reference>
<evidence type="ECO:0008006" key="3">
    <source>
        <dbReference type="Google" id="ProtNLM"/>
    </source>
</evidence>
<gene>
    <name evidence="1" type="ORF">QUG98_08280</name>
</gene>
<organism evidence="1 2">
    <name type="scientific">Curtobacterium subtropicum</name>
    <dbReference type="NCBI Taxonomy" id="3055138"/>
    <lineage>
        <taxon>Bacteria</taxon>
        <taxon>Bacillati</taxon>
        <taxon>Actinomycetota</taxon>
        <taxon>Actinomycetes</taxon>
        <taxon>Micrococcales</taxon>
        <taxon>Microbacteriaceae</taxon>
        <taxon>Curtobacterium</taxon>
    </lineage>
</organism>